<keyword evidence="2" id="KW-0472">Membrane</keyword>
<dbReference type="EMBL" id="SRPR01000214">
    <property type="protein sequence ID" value="KAG5956249.1"/>
    <property type="molecule type" value="Genomic_DNA"/>
</dbReference>
<comment type="caution">
    <text evidence="3">The sequence shown here is derived from an EMBL/GenBank/DDBJ whole genome shotgun (WGS) entry which is preliminary data.</text>
</comment>
<feature type="compositionally biased region" description="Polar residues" evidence="1">
    <location>
        <begin position="26"/>
        <end position="38"/>
    </location>
</feature>
<dbReference type="Proteomes" id="UP000742024">
    <property type="component" value="Unassembled WGS sequence"/>
</dbReference>
<name>A0ABQ7P8C9_9HYPO</name>
<keyword evidence="2" id="KW-0812">Transmembrane</keyword>
<reference evidence="3 4" key="1">
    <citation type="journal article" date="2020" name="bioRxiv">
        <title>Whole genome comparisons of ergot fungi reveals the divergence and evolution of species within the genus Claviceps are the result of varying mechanisms driving genome evolution and host range expansion.</title>
        <authorList>
            <person name="Wyka S.A."/>
            <person name="Mondo S.J."/>
            <person name="Liu M."/>
            <person name="Dettman J."/>
            <person name="Nalam V."/>
            <person name="Broders K.D."/>
        </authorList>
    </citation>
    <scope>NUCLEOTIDE SEQUENCE [LARGE SCALE GENOMIC DNA]</scope>
    <source>
        <strain evidence="3 4">LM583</strain>
    </source>
</reference>
<evidence type="ECO:0000256" key="1">
    <source>
        <dbReference type="SAM" id="MobiDB-lite"/>
    </source>
</evidence>
<evidence type="ECO:0000313" key="3">
    <source>
        <dbReference type="EMBL" id="KAG5956249.1"/>
    </source>
</evidence>
<proteinExistence type="predicted"/>
<feature type="compositionally biased region" description="Polar residues" evidence="1">
    <location>
        <begin position="46"/>
        <end position="68"/>
    </location>
</feature>
<evidence type="ECO:0000313" key="4">
    <source>
        <dbReference type="Proteomes" id="UP000742024"/>
    </source>
</evidence>
<feature type="transmembrane region" description="Helical" evidence="2">
    <location>
        <begin position="90"/>
        <end position="110"/>
    </location>
</feature>
<evidence type="ECO:0000256" key="2">
    <source>
        <dbReference type="SAM" id="Phobius"/>
    </source>
</evidence>
<protein>
    <submittedName>
        <fullName evidence="3">Uncharacterized protein</fullName>
    </submittedName>
</protein>
<feature type="region of interest" description="Disordered" evidence="1">
    <location>
        <begin position="22"/>
        <end position="70"/>
    </location>
</feature>
<gene>
    <name evidence="3" type="ORF">E4U57_002768</name>
</gene>
<keyword evidence="4" id="KW-1185">Reference proteome</keyword>
<accession>A0ABQ7P8C9</accession>
<keyword evidence="2" id="KW-1133">Transmembrane helix</keyword>
<sequence>MHASPQPDLGLVVGAGVWAPPERVRNSTSRPITPSETNTMHKETDPPSSISSHIENAVGETNSSSTYGRNGDCVEAVKKLRAHKAGAGAAAGRVAFLEVLLFVVFVWSGAS</sequence>
<organism evidence="3 4">
    <name type="scientific">Claviceps arundinis</name>
    <dbReference type="NCBI Taxonomy" id="1623583"/>
    <lineage>
        <taxon>Eukaryota</taxon>
        <taxon>Fungi</taxon>
        <taxon>Dikarya</taxon>
        <taxon>Ascomycota</taxon>
        <taxon>Pezizomycotina</taxon>
        <taxon>Sordariomycetes</taxon>
        <taxon>Hypocreomycetidae</taxon>
        <taxon>Hypocreales</taxon>
        <taxon>Clavicipitaceae</taxon>
        <taxon>Claviceps</taxon>
    </lineage>
</organism>